<reference evidence="2" key="1">
    <citation type="submission" date="2021-02" db="EMBL/GenBank/DDBJ databases">
        <authorList>
            <person name="Dougan E. K."/>
            <person name="Rhodes N."/>
            <person name="Thang M."/>
            <person name="Chan C."/>
        </authorList>
    </citation>
    <scope>NUCLEOTIDE SEQUENCE</scope>
</reference>
<keyword evidence="3" id="KW-1185">Reference proteome</keyword>
<accession>A0A812TQ26</accession>
<evidence type="ECO:0000313" key="2">
    <source>
        <dbReference type="EMBL" id="CAE7532389.1"/>
    </source>
</evidence>
<evidence type="ECO:0008006" key="4">
    <source>
        <dbReference type="Google" id="ProtNLM"/>
    </source>
</evidence>
<organism evidence="2 3">
    <name type="scientific">Symbiodinium natans</name>
    <dbReference type="NCBI Taxonomy" id="878477"/>
    <lineage>
        <taxon>Eukaryota</taxon>
        <taxon>Sar</taxon>
        <taxon>Alveolata</taxon>
        <taxon>Dinophyceae</taxon>
        <taxon>Suessiales</taxon>
        <taxon>Symbiodiniaceae</taxon>
        <taxon>Symbiodinium</taxon>
    </lineage>
</organism>
<dbReference type="Proteomes" id="UP000604046">
    <property type="component" value="Unassembled WGS sequence"/>
</dbReference>
<name>A0A812TQ26_9DINO</name>
<evidence type="ECO:0000313" key="3">
    <source>
        <dbReference type="Proteomes" id="UP000604046"/>
    </source>
</evidence>
<feature type="signal peptide" evidence="1">
    <location>
        <begin position="1"/>
        <end position="35"/>
    </location>
</feature>
<sequence length="331" mass="37457">MLMYNAPRMRSDCKWLVVLALAIPFLLWQCGPAKSIHEDAREQPVFEWCSPNAHPQSHAPGGHMPALRIKPPARSGLSEVLLHVFHGVKNATEQNQAYFLDDRNLLHGNEELSWNRFFQPLGGQPSSSIDFKPSWDVVRGSGQANASLNEERGAVLNSNRLLLRQVWHFQPWVRGHICQRVHALHLSRPYVGIMISHDKKRSSMKRSPNASLMAYRDALVSRTFNGLVTDVFVATSDCQVLPQLQRLAPQFNFISFCPGIEDHNPKAPQNSSNADDQHLKLLAEFVVLAAAVLCIGDHATYAYHWVAYMRPTDDFASMLDLRLYPFIQNLM</sequence>
<evidence type="ECO:0000256" key="1">
    <source>
        <dbReference type="SAM" id="SignalP"/>
    </source>
</evidence>
<protein>
    <recommendedName>
        <fullName evidence="4">Membrane-associated protein</fullName>
    </recommendedName>
</protein>
<proteinExistence type="predicted"/>
<keyword evidence="1" id="KW-0732">Signal</keyword>
<comment type="caution">
    <text evidence="2">The sequence shown here is derived from an EMBL/GenBank/DDBJ whole genome shotgun (WGS) entry which is preliminary data.</text>
</comment>
<dbReference type="EMBL" id="CAJNDS010002578">
    <property type="protein sequence ID" value="CAE7532389.1"/>
    <property type="molecule type" value="Genomic_DNA"/>
</dbReference>
<gene>
    <name evidence="2" type="ORF">SNAT2548_LOCUS29831</name>
</gene>
<feature type="chain" id="PRO_5033044342" description="Membrane-associated protein" evidence="1">
    <location>
        <begin position="36"/>
        <end position="331"/>
    </location>
</feature>
<dbReference type="AlphaFoldDB" id="A0A812TQ26"/>